<dbReference type="OrthoDB" id="8478958at2"/>
<dbReference type="RefSeq" id="WP_003602000.1">
    <property type="nucleotide sequence ID" value="NC_012808.1"/>
</dbReference>
<protein>
    <submittedName>
        <fullName evidence="1">Uncharacterized protein</fullName>
    </submittedName>
</protein>
<name>C5AT86_METEA</name>
<organism evidence="1 2">
    <name type="scientific">Methylorubrum extorquens (strain ATCC 14718 / DSM 1338 / JCM 2805 / NCIMB 9133 / AM1)</name>
    <name type="common">Methylobacterium extorquens</name>
    <dbReference type="NCBI Taxonomy" id="272630"/>
    <lineage>
        <taxon>Bacteria</taxon>
        <taxon>Pseudomonadati</taxon>
        <taxon>Pseudomonadota</taxon>
        <taxon>Alphaproteobacteria</taxon>
        <taxon>Hyphomicrobiales</taxon>
        <taxon>Methylobacteriaceae</taxon>
        <taxon>Methylorubrum</taxon>
    </lineage>
</organism>
<dbReference type="AlphaFoldDB" id="C5AT86"/>
<sequence>MIADGSDEARRVGARARPLGPFLCEAAFRIAESLYIGPENDIAPADDLLEAQAEMERGDFASDDEVSAVFSKCRAL</sequence>
<dbReference type="STRING" id="272630.MexAM1_META1p0453"/>
<dbReference type="Proteomes" id="UP000009081">
    <property type="component" value="Chromosome"/>
</dbReference>
<gene>
    <name evidence="1" type="ordered locus">MexAM1_META1p0453</name>
</gene>
<evidence type="ECO:0000313" key="2">
    <source>
        <dbReference type="Proteomes" id="UP000009081"/>
    </source>
</evidence>
<proteinExistence type="predicted"/>
<accession>C5AT86</accession>
<evidence type="ECO:0000313" key="1">
    <source>
        <dbReference type="EMBL" id="ACS38396.1"/>
    </source>
</evidence>
<reference evidence="1 2" key="1">
    <citation type="journal article" date="2009" name="PLoS ONE">
        <title>Methylobacterium genome sequences: a reference blueprint to investigate microbial metabolism of C1 compounds from natural and industrial sources.</title>
        <authorList>
            <person name="Vuilleumier S."/>
            <person name="Chistoserdova L."/>
            <person name="Lee M.-C."/>
            <person name="Bringel F."/>
            <person name="Lajus A."/>
            <person name="Zhou Y."/>
            <person name="Gourion B."/>
            <person name="Barbe V."/>
            <person name="Chang J."/>
            <person name="Cruveiller S."/>
            <person name="Dossat C."/>
            <person name="Gillett W."/>
            <person name="Gruffaz C."/>
            <person name="Haugen E."/>
            <person name="Hourcade E."/>
            <person name="Levy R."/>
            <person name="Mangenot S."/>
            <person name="Muller E."/>
            <person name="Nadalig T."/>
            <person name="Pagni M."/>
            <person name="Penny C."/>
            <person name="Peyraud R."/>
            <person name="Robinson D.G."/>
            <person name="Roche D."/>
            <person name="Rouy Z."/>
            <person name="Saenampechek C."/>
            <person name="Salvignol G."/>
            <person name="Vallenet D."/>
            <person name="Wu Z."/>
            <person name="Marx C.J."/>
            <person name="Vorholt J.A."/>
            <person name="Olson M.V."/>
            <person name="Kaul R."/>
            <person name="Weissenbach J."/>
            <person name="Medigue C."/>
            <person name="Lidstrom M.E."/>
        </authorList>
    </citation>
    <scope>NUCLEOTIDE SEQUENCE [LARGE SCALE GENOMIC DNA]</scope>
    <source>
        <strain evidence="2">ATCC 14718 / DSM 1338 / JCM 2805 / NCIMB 9133 / AM1</strain>
    </source>
</reference>
<keyword evidence="2" id="KW-1185">Reference proteome</keyword>
<dbReference type="KEGG" id="mea:Mex_1p0453"/>
<dbReference type="EMBL" id="CP001510">
    <property type="protein sequence ID" value="ACS38396.1"/>
    <property type="molecule type" value="Genomic_DNA"/>
</dbReference>
<dbReference type="HOGENOM" id="CLU_2650259_0_0_5"/>